<comment type="caution">
    <text evidence="1">The sequence shown here is derived from an EMBL/GenBank/DDBJ whole genome shotgun (WGS) entry which is preliminary data.</text>
</comment>
<accession>A0A419Q2H3</accession>
<evidence type="ECO:0000313" key="1">
    <source>
        <dbReference type="EMBL" id="KAG5450036.1"/>
    </source>
</evidence>
<organism evidence="1 2">
    <name type="scientific">Clonorchis sinensis</name>
    <name type="common">Chinese liver fluke</name>
    <dbReference type="NCBI Taxonomy" id="79923"/>
    <lineage>
        <taxon>Eukaryota</taxon>
        <taxon>Metazoa</taxon>
        <taxon>Spiralia</taxon>
        <taxon>Lophotrochozoa</taxon>
        <taxon>Platyhelminthes</taxon>
        <taxon>Trematoda</taxon>
        <taxon>Digenea</taxon>
        <taxon>Opisthorchiida</taxon>
        <taxon>Opisthorchiata</taxon>
        <taxon>Opisthorchiidae</taxon>
        <taxon>Clonorchis</taxon>
    </lineage>
</organism>
<evidence type="ECO:0000313" key="2">
    <source>
        <dbReference type="Proteomes" id="UP000286415"/>
    </source>
</evidence>
<name>A0A419Q2H3_CLOSI</name>
<reference evidence="1 2" key="2">
    <citation type="journal article" date="2021" name="Genomics">
        <title>High-quality reference genome for Clonorchis sinensis.</title>
        <authorList>
            <person name="Young N.D."/>
            <person name="Stroehlein A.J."/>
            <person name="Kinkar L."/>
            <person name="Wang T."/>
            <person name="Sohn W.M."/>
            <person name="Chang B.C.H."/>
            <person name="Kaur P."/>
            <person name="Weisz D."/>
            <person name="Dudchenko O."/>
            <person name="Aiden E.L."/>
            <person name="Korhonen P.K."/>
            <person name="Gasser R.B."/>
        </authorList>
    </citation>
    <scope>NUCLEOTIDE SEQUENCE [LARGE SCALE GENOMIC DNA]</scope>
    <source>
        <strain evidence="1">Cs-k2</strain>
    </source>
</reference>
<proteinExistence type="predicted"/>
<dbReference type="EMBL" id="NIRI02000042">
    <property type="protein sequence ID" value="KAG5450036.1"/>
    <property type="molecule type" value="Genomic_DNA"/>
</dbReference>
<reference evidence="1 2" key="1">
    <citation type="journal article" date="2018" name="Biotechnol. Adv.">
        <title>Improved genomic resources and new bioinformatic workflow for the carcinogenic parasite Clonorchis sinensis: Biotechnological implications.</title>
        <authorList>
            <person name="Wang D."/>
            <person name="Korhonen P.K."/>
            <person name="Gasser R.B."/>
            <person name="Young N.D."/>
        </authorList>
    </citation>
    <scope>NUCLEOTIDE SEQUENCE [LARGE SCALE GENOMIC DNA]</scope>
    <source>
        <strain evidence="1">Cs-k2</strain>
    </source>
</reference>
<keyword evidence="2" id="KW-1185">Reference proteome</keyword>
<dbReference type="InParanoid" id="A0A419Q2H3"/>
<gene>
    <name evidence="1" type="ORF">CSKR_103272</name>
</gene>
<dbReference type="Proteomes" id="UP000286415">
    <property type="component" value="Unassembled WGS sequence"/>
</dbReference>
<protein>
    <submittedName>
        <fullName evidence="1">Uncharacterized protein</fullName>
    </submittedName>
</protein>
<dbReference type="AlphaFoldDB" id="A0A419Q2H3"/>
<sequence length="277" mass="31897">MVALRQKLNGISAESLVYDGLQLNMLHKGRPMFQFVRFTRDRIKTTLLHCAKYTQLQINLVFTRDSSESLVYGVLPLNVLHTGRLMFQLYIFIKETTRIVAENSSTAHDRFRPSWGSSDRFVIGKREEKYKRTTNQCIRNALLIRLLKILRQPTTGFALLGAHQVGAVPEFPSTCKRHKPKFGCKSVVRTRPLPLDFPCLGLGNEGNIPTLVLPSGGMALPFRRNFYRNPEEQHNIRISEWTDVEFPLPIWVQKLNVLHQAASCFSWYDFRDIAIHV</sequence>